<keyword evidence="4" id="KW-1185">Reference proteome</keyword>
<dbReference type="PANTHER" id="PTHR33375:SF7">
    <property type="entry name" value="CHROMOSOME 2-PARTITIONING PROTEIN PARB-RELATED"/>
    <property type="match status" value="1"/>
</dbReference>
<dbReference type="AlphaFoldDB" id="A0A5A7NBX1"/>
<dbReference type="GO" id="GO:0007059">
    <property type="term" value="P:chromosome segregation"/>
    <property type="evidence" value="ECO:0007669"/>
    <property type="project" value="TreeGrafter"/>
</dbReference>
<proteinExistence type="inferred from homology"/>
<dbReference type="EMBL" id="BKCN01000031">
    <property type="protein sequence ID" value="GER05598.1"/>
    <property type="molecule type" value="Genomic_DNA"/>
</dbReference>
<comment type="similarity">
    <text evidence="1">Belongs to the ParB family.</text>
</comment>
<protein>
    <submittedName>
        <fullName evidence="3">Chromosome partitioning protein ParB</fullName>
    </submittedName>
</protein>
<dbReference type="GO" id="GO:0005694">
    <property type="term" value="C:chromosome"/>
    <property type="evidence" value="ECO:0007669"/>
    <property type="project" value="TreeGrafter"/>
</dbReference>
<dbReference type="Gene3D" id="3.90.1530.30">
    <property type="match status" value="1"/>
</dbReference>
<dbReference type="Pfam" id="PF02195">
    <property type="entry name" value="ParB_N"/>
    <property type="match status" value="1"/>
</dbReference>
<evidence type="ECO:0000256" key="1">
    <source>
        <dbReference type="ARBA" id="ARBA00006295"/>
    </source>
</evidence>
<dbReference type="PANTHER" id="PTHR33375">
    <property type="entry name" value="CHROMOSOME-PARTITIONING PROTEIN PARB-RELATED"/>
    <property type="match status" value="1"/>
</dbReference>
<comment type="caution">
    <text evidence="3">The sequence shown here is derived from an EMBL/GenBank/DDBJ whole genome shotgun (WGS) entry which is preliminary data.</text>
</comment>
<dbReference type="InterPro" id="IPR004437">
    <property type="entry name" value="ParB/RepB/Spo0J"/>
</dbReference>
<sequence>MELQHIPLDQLKVSALNMRHARKAPDVSDILPSIRARGVQQPLLVRKNGKGYEIVAGRRRFFSLKAIAKEGGEIDPVPCAVMAEGDDAAALEASLIENIARLDPDEVARWETFARLVKEGRTVEDIAATFGVTEIMVKRALALGELLPDIREAYRNEEIDAQTIRQLTLASKAQQADWLKLFQDPEQHAPRGWQLKQWLFGGEISTGAALFPFDAYKGRIVTDLFGETGYFGDLEQFWRLQNEAVAAKRDALLAKGWAEVAVLDVGERFHKWDHVATPKGESGRVYIEVRENGEVAIHEGFVTAKEHQRRLRKAVGEDDKNTATADRPELTNPAQNYLELHRHAAVRHALLSHPGDALRLMVAHAIGGSALWQTKPDPQATRKEETAESVAKSKAETALAEERKAVLKLLGLPAHGHSVVRSNGDDYRVVEVFAALLKLSDDEVMRVFAIVMAETLESGTAVVEALGTHLKVDMRDYWQADDAFFDLLRNKAAVNAMLRHIGGKAVADANVSATTKVQKKIVRDFITGDGRKKAEGWLPRYMEFPFKAYTKAGGGRLTDNTARIKSFVS</sequence>
<evidence type="ECO:0000313" key="3">
    <source>
        <dbReference type="EMBL" id="GER05598.1"/>
    </source>
</evidence>
<dbReference type="GO" id="GO:0003677">
    <property type="term" value="F:DNA binding"/>
    <property type="evidence" value="ECO:0007669"/>
    <property type="project" value="InterPro"/>
</dbReference>
<reference evidence="3 4" key="1">
    <citation type="submission" date="2019-09" db="EMBL/GenBank/DDBJ databases">
        <title>NBRP : Genome information of microbial organism related human and environment.</title>
        <authorList>
            <person name="Hattori M."/>
            <person name="Oshima K."/>
            <person name="Inaba H."/>
            <person name="Suda W."/>
            <person name="Sakamoto M."/>
            <person name="Iino T."/>
            <person name="Kitahara M."/>
            <person name="Oshida Y."/>
            <person name="Iida T."/>
            <person name="Kudo T."/>
            <person name="Itoh T."/>
            <person name="Ohkuma M."/>
        </authorList>
    </citation>
    <scope>NUCLEOTIDE SEQUENCE [LARGE SCALE GENOMIC DNA]</scope>
    <source>
        <strain evidence="3 4">Q-1</strain>
    </source>
</reference>
<dbReference type="Gene3D" id="1.10.10.2830">
    <property type="match status" value="1"/>
</dbReference>
<gene>
    <name evidence="3" type="ORF">JCM17846_32800</name>
</gene>
<name>A0A5A7NBX1_9PROT</name>
<dbReference type="NCBIfam" id="TIGR00180">
    <property type="entry name" value="parB_part"/>
    <property type="match status" value="1"/>
</dbReference>
<feature type="domain" description="ParB-like N-terminal" evidence="2">
    <location>
        <begin position="4"/>
        <end position="99"/>
    </location>
</feature>
<accession>A0A5A7NBX1</accession>
<dbReference type="InterPro" id="IPR050336">
    <property type="entry name" value="Chromosome_partition/occlusion"/>
</dbReference>
<dbReference type="SUPFAM" id="SSF110849">
    <property type="entry name" value="ParB/Sulfiredoxin"/>
    <property type="match status" value="1"/>
</dbReference>
<organism evidence="3 4">
    <name type="scientific">Iodidimonas nitroreducens</name>
    <dbReference type="NCBI Taxonomy" id="1236968"/>
    <lineage>
        <taxon>Bacteria</taxon>
        <taxon>Pseudomonadati</taxon>
        <taxon>Pseudomonadota</taxon>
        <taxon>Alphaproteobacteria</taxon>
        <taxon>Iodidimonadales</taxon>
        <taxon>Iodidimonadaceae</taxon>
        <taxon>Iodidimonas</taxon>
    </lineage>
</organism>
<dbReference type="RefSeq" id="WP_042086452.1">
    <property type="nucleotide sequence ID" value="NZ_BKCN01000031.1"/>
</dbReference>
<dbReference type="SMART" id="SM00470">
    <property type="entry name" value="ParB"/>
    <property type="match status" value="1"/>
</dbReference>
<evidence type="ECO:0000259" key="2">
    <source>
        <dbReference type="SMART" id="SM00470"/>
    </source>
</evidence>
<dbReference type="Proteomes" id="UP000324996">
    <property type="component" value="Unassembled WGS sequence"/>
</dbReference>
<dbReference type="SUPFAM" id="SSF109709">
    <property type="entry name" value="KorB DNA-binding domain-like"/>
    <property type="match status" value="1"/>
</dbReference>
<dbReference type="InterPro" id="IPR036086">
    <property type="entry name" value="ParB/Sulfiredoxin_sf"/>
</dbReference>
<dbReference type="InterPro" id="IPR003115">
    <property type="entry name" value="ParB_N"/>
</dbReference>
<evidence type="ECO:0000313" key="4">
    <source>
        <dbReference type="Proteomes" id="UP000324996"/>
    </source>
</evidence>